<dbReference type="InterPro" id="IPR052016">
    <property type="entry name" value="Bact_Sigma-Reg"/>
</dbReference>
<dbReference type="Gene3D" id="3.60.40.10">
    <property type="entry name" value="PPM-type phosphatase domain"/>
    <property type="match status" value="1"/>
</dbReference>
<dbReference type="PROSITE" id="PS50112">
    <property type="entry name" value="PAS"/>
    <property type="match status" value="1"/>
</dbReference>
<dbReference type="Gene3D" id="3.30.450.40">
    <property type="match status" value="1"/>
</dbReference>
<dbReference type="Proteomes" id="UP000517694">
    <property type="component" value="Unassembled WGS sequence"/>
</dbReference>
<dbReference type="EMBL" id="JACMHY010000002">
    <property type="protein sequence ID" value="MBC2864413.1"/>
    <property type="molecule type" value="Genomic_DNA"/>
</dbReference>
<reference evidence="3 4" key="1">
    <citation type="submission" date="2020-08" db="EMBL/GenBank/DDBJ databases">
        <title>Whole-Genome Sequence of French Clinical Streptomyces mexicanus Strain Q0842.</title>
        <authorList>
            <person name="Boxberger M."/>
            <person name="La Scola B."/>
        </authorList>
    </citation>
    <scope>NUCLEOTIDE SEQUENCE [LARGE SCALE GENOMIC DNA]</scope>
    <source>
        <strain evidence="3 4">Marseille-Q0842</strain>
    </source>
</reference>
<dbReference type="InterPro" id="IPR000014">
    <property type="entry name" value="PAS"/>
</dbReference>
<dbReference type="Pfam" id="PF01590">
    <property type="entry name" value="GAF"/>
    <property type="match status" value="1"/>
</dbReference>
<dbReference type="OrthoDB" id="118142at2"/>
<protein>
    <submittedName>
        <fullName evidence="3">SpoIIE family protein phosphatase</fullName>
    </submittedName>
</protein>
<proteinExistence type="predicted"/>
<dbReference type="InterPro" id="IPR001932">
    <property type="entry name" value="PPM-type_phosphatase-like_dom"/>
</dbReference>
<dbReference type="PANTHER" id="PTHR43156:SF2">
    <property type="entry name" value="STAGE II SPORULATION PROTEIN E"/>
    <property type="match status" value="1"/>
</dbReference>
<dbReference type="SUPFAM" id="SSF55781">
    <property type="entry name" value="GAF domain-like"/>
    <property type="match status" value="1"/>
</dbReference>
<dbReference type="CDD" id="cd16936">
    <property type="entry name" value="HATPase_RsbW-like"/>
    <property type="match status" value="1"/>
</dbReference>
<dbReference type="Gene3D" id="3.30.565.10">
    <property type="entry name" value="Histidine kinase-like ATPase, C-terminal domain"/>
    <property type="match status" value="1"/>
</dbReference>
<dbReference type="GO" id="GO:0016791">
    <property type="term" value="F:phosphatase activity"/>
    <property type="evidence" value="ECO:0007669"/>
    <property type="project" value="TreeGrafter"/>
</dbReference>
<dbReference type="Gene3D" id="3.30.450.20">
    <property type="entry name" value="PAS domain"/>
    <property type="match status" value="1"/>
</dbReference>
<dbReference type="CDD" id="cd00130">
    <property type="entry name" value="PAS"/>
    <property type="match status" value="1"/>
</dbReference>
<dbReference type="SMART" id="SM00091">
    <property type="entry name" value="PAS"/>
    <property type="match status" value="1"/>
</dbReference>
<dbReference type="RefSeq" id="WP_159672127.1">
    <property type="nucleotide sequence ID" value="NZ_JACMHY010000002.1"/>
</dbReference>
<evidence type="ECO:0000313" key="3">
    <source>
        <dbReference type="EMBL" id="MBC2864413.1"/>
    </source>
</evidence>
<dbReference type="SUPFAM" id="SSF55785">
    <property type="entry name" value="PYP-like sensor domain (PAS domain)"/>
    <property type="match status" value="1"/>
</dbReference>
<dbReference type="InterPro" id="IPR013656">
    <property type="entry name" value="PAS_4"/>
</dbReference>
<dbReference type="FunFam" id="3.30.565.10:FF:000028">
    <property type="entry name" value="PAS sensor protein"/>
    <property type="match status" value="1"/>
</dbReference>
<dbReference type="NCBIfam" id="TIGR00229">
    <property type="entry name" value="sensory_box"/>
    <property type="match status" value="1"/>
</dbReference>
<dbReference type="InterPro" id="IPR036457">
    <property type="entry name" value="PPM-type-like_dom_sf"/>
</dbReference>
<dbReference type="Pfam" id="PF08448">
    <property type="entry name" value="PAS_4"/>
    <property type="match status" value="1"/>
</dbReference>
<dbReference type="Pfam" id="PF13581">
    <property type="entry name" value="HATPase_c_2"/>
    <property type="match status" value="1"/>
</dbReference>
<dbReference type="InterPro" id="IPR003594">
    <property type="entry name" value="HATPase_dom"/>
</dbReference>
<organism evidence="3 4">
    <name type="scientific">Streptomyces mexicanus</name>
    <dbReference type="NCBI Taxonomy" id="178566"/>
    <lineage>
        <taxon>Bacteria</taxon>
        <taxon>Bacillati</taxon>
        <taxon>Actinomycetota</taxon>
        <taxon>Actinomycetes</taxon>
        <taxon>Kitasatosporales</taxon>
        <taxon>Streptomycetaceae</taxon>
        <taxon>Streptomyces</taxon>
    </lineage>
</organism>
<dbReference type="SMART" id="SM00331">
    <property type="entry name" value="PP2C_SIG"/>
    <property type="match status" value="1"/>
</dbReference>
<gene>
    <name evidence="3" type="ORF">H1R13_05190</name>
</gene>
<dbReference type="InterPro" id="IPR036890">
    <property type="entry name" value="HATPase_C_sf"/>
</dbReference>
<dbReference type="InterPro" id="IPR003018">
    <property type="entry name" value="GAF"/>
</dbReference>
<sequence>MAYGDPGRGVDETSAAMLEALFTRSPVGLHLLDPQLRVVRLNTAAPALRGVSAQDMTGRPVRDVYRMVEGNDLETLLRRVLETGETLWQQLVRARTRDDPPEERCFEATAIRLEGRRGEVLGLAITAVDVTERERARSRARVLDAVRRSVGRTLDPVVSGEELVGALVPAFADIAVVEVVDSVLRGDEPPPAPLPPGTPLMRTAFRSGQVYPTQALPVGDVRRLPGPTPFTQALSDLRPRVVPLSPSTLWMPADPARANAMVASESHTLLVVPLALRGTVLGLVSLYRAGDSPPFDAGDRQLAVELAAHMALCVDNARRYVREHTIAATVQRQLLPRRPEAHTSLDTAYLSVTGGDPGAWYDTISLSGARTALVVGNVSGRGMNAAATMGQLRTVVRSLAAFDLAPDELLARLHDTAAELAFERASLPPGDPLRREALTADCVYAVHDALTGTCVLATAGHLAPVLVRPDRTVTVPDAPAGPPLGMAESAPFATAEFAVPAGSVLVFTSDPTLTRYLAESPGPLRAAPDYAERPLQELCDAIVYALPDGLGAGDAAVIVARTHAFPPDSCASWRLDGDDGAVATARTRVRKQLAAWDVDDETAFETQVIVSELVTNALRYGEPPIEVRLIHDRTLTCEVHDSGRAAPHLRHARVADEGGRGLYVAAQLAQAWGVRYTNTGKTVWTEQSLGDTR</sequence>
<evidence type="ECO:0000259" key="2">
    <source>
        <dbReference type="PROSITE" id="PS50112"/>
    </source>
</evidence>
<dbReference type="PANTHER" id="PTHR43156">
    <property type="entry name" value="STAGE II SPORULATION PROTEIN E-RELATED"/>
    <property type="match status" value="1"/>
</dbReference>
<dbReference type="AlphaFoldDB" id="A0A7X1LP18"/>
<evidence type="ECO:0000313" key="4">
    <source>
        <dbReference type="Proteomes" id="UP000517694"/>
    </source>
</evidence>
<accession>A0A7X1LP18</accession>
<dbReference type="InterPro" id="IPR035965">
    <property type="entry name" value="PAS-like_dom_sf"/>
</dbReference>
<dbReference type="InterPro" id="IPR029016">
    <property type="entry name" value="GAF-like_dom_sf"/>
</dbReference>
<feature type="domain" description="PAS" evidence="2">
    <location>
        <begin position="14"/>
        <end position="84"/>
    </location>
</feature>
<keyword evidence="4" id="KW-1185">Reference proteome</keyword>
<dbReference type="SUPFAM" id="SSF55874">
    <property type="entry name" value="ATPase domain of HSP90 chaperone/DNA topoisomerase II/histidine kinase"/>
    <property type="match status" value="1"/>
</dbReference>
<comment type="caution">
    <text evidence="3">The sequence shown here is derived from an EMBL/GenBank/DDBJ whole genome shotgun (WGS) entry which is preliminary data.</text>
</comment>
<dbReference type="Pfam" id="PF07228">
    <property type="entry name" value="SpoIIE"/>
    <property type="match status" value="1"/>
</dbReference>
<keyword evidence="1" id="KW-0378">Hydrolase</keyword>
<evidence type="ECO:0000256" key="1">
    <source>
        <dbReference type="ARBA" id="ARBA00022801"/>
    </source>
</evidence>
<name>A0A7X1LP18_9ACTN</name>